<dbReference type="EMBL" id="UYJE01008348">
    <property type="protein sequence ID" value="VDI63165.1"/>
    <property type="molecule type" value="Genomic_DNA"/>
</dbReference>
<evidence type="ECO:0000313" key="3">
    <source>
        <dbReference type="Proteomes" id="UP000596742"/>
    </source>
</evidence>
<evidence type="ECO:0000256" key="1">
    <source>
        <dbReference type="SAM" id="SignalP"/>
    </source>
</evidence>
<sequence>MILLLKILLLIFTFSFDISISLETYNGQCPHRSQMKTRASWVCGSNPLENYSCLYGTNGSVESCTDKSDYAAPGKRYVVKDNPHPENCPNYRYQPYKLWSNRSSDCEFIKSECGELGQIMCGIGTTIKDVTCRCDHTRGYAFLTTPRNVSLCEPTAEDCSCFLKICDKNFILAS</sequence>
<gene>
    <name evidence="2" type="ORF">MGAL_10B034440</name>
</gene>
<accession>A0A8B6GES3</accession>
<feature type="chain" id="PRO_5032511907" description="EB domain-containing protein" evidence="1">
    <location>
        <begin position="16"/>
        <end position="174"/>
    </location>
</feature>
<keyword evidence="3" id="KW-1185">Reference proteome</keyword>
<dbReference type="Proteomes" id="UP000596742">
    <property type="component" value="Unassembled WGS sequence"/>
</dbReference>
<comment type="caution">
    <text evidence="2">The sequence shown here is derived from an EMBL/GenBank/DDBJ whole genome shotgun (WGS) entry which is preliminary data.</text>
</comment>
<reference evidence="2" key="1">
    <citation type="submission" date="2018-11" db="EMBL/GenBank/DDBJ databases">
        <authorList>
            <person name="Alioto T."/>
            <person name="Alioto T."/>
        </authorList>
    </citation>
    <scope>NUCLEOTIDE SEQUENCE</scope>
</reference>
<proteinExistence type="predicted"/>
<feature type="signal peptide" evidence="1">
    <location>
        <begin position="1"/>
        <end position="15"/>
    </location>
</feature>
<keyword evidence="1" id="KW-0732">Signal</keyword>
<evidence type="ECO:0008006" key="4">
    <source>
        <dbReference type="Google" id="ProtNLM"/>
    </source>
</evidence>
<evidence type="ECO:0000313" key="2">
    <source>
        <dbReference type="EMBL" id="VDI63165.1"/>
    </source>
</evidence>
<name>A0A8B6GES3_MYTGA</name>
<protein>
    <recommendedName>
        <fullName evidence="4">EB domain-containing protein</fullName>
    </recommendedName>
</protein>
<dbReference type="OrthoDB" id="6169485at2759"/>
<organism evidence="2 3">
    <name type="scientific">Mytilus galloprovincialis</name>
    <name type="common">Mediterranean mussel</name>
    <dbReference type="NCBI Taxonomy" id="29158"/>
    <lineage>
        <taxon>Eukaryota</taxon>
        <taxon>Metazoa</taxon>
        <taxon>Spiralia</taxon>
        <taxon>Lophotrochozoa</taxon>
        <taxon>Mollusca</taxon>
        <taxon>Bivalvia</taxon>
        <taxon>Autobranchia</taxon>
        <taxon>Pteriomorphia</taxon>
        <taxon>Mytilida</taxon>
        <taxon>Mytiloidea</taxon>
        <taxon>Mytilidae</taxon>
        <taxon>Mytilinae</taxon>
        <taxon>Mytilus</taxon>
    </lineage>
</organism>
<feature type="non-terminal residue" evidence="2">
    <location>
        <position position="174"/>
    </location>
</feature>
<dbReference type="AlphaFoldDB" id="A0A8B6GES3"/>